<gene>
    <name evidence="3" type="ORF">SAMN02745207_03072</name>
</gene>
<feature type="coiled-coil region" evidence="2">
    <location>
        <begin position="64"/>
        <end position="109"/>
    </location>
</feature>
<dbReference type="NCBIfam" id="TIGR01766">
    <property type="entry name" value="IS200/IS605 family accessory protein TnpB-like domain"/>
    <property type="match status" value="1"/>
</dbReference>
<evidence type="ECO:0000313" key="3">
    <source>
        <dbReference type="EMBL" id="SHH89987.1"/>
    </source>
</evidence>
<evidence type="ECO:0000313" key="4">
    <source>
        <dbReference type="Proteomes" id="UP000184447"/>
    </source>
</evidence>
<evidence type="ECO:0000256" key="1">
    <source>
        <dbReference type="ARBA" id="ARBA00023125"/>
    </source>
</evidence>
<keyword evidence="2" id="KW-0175">Coiled coil</keyword>
<dbReference type="Proteomes" id="UP000184447">
    <property type="component" value="Unassembled WGS sequence"/>
</dbReference>
<sequence>MCIIPVKITMKAMLINLNDEQSTIIDDMMLVFCTAMRHSFKKLLEGKAVGGLEKAVGKKYNLNIRQAKDAVESARQTISSQRELVKLNRDNYRRKVEAIEKKLTSSKKLTDKKRRALSSKLDKRKRKLAYFQKFIDEKTIQPVTFGTKRMFLRRCKGLITNKQWKDCRNNRFYSRGDKTKKGNPNLRVIVENQMTYLEISTLEKTANNRSIKIKVAVYLPQKLSKKTGKINGTNYTEIFLNHLKTGEAYKVELIKREGKYYCHITFELIQAEVIYTGHNGILGIDTNPDGLALTMIDNKGNYKWHFYLKQSDLLYARSTKRENLCGKIAKQIVLIAKIYNCGISIEDLKFKDDKDVSSKFSRIKHGFIYSKLLKMIESACYREGIEIVKVKPQLTSIMGLYKYCYQYGMSVHNGAAMVIARRSYEFNEKGPKILVSRFVKNVEKFNECTEWKKWSKLNKTIKEKVGENPGLWLANRKKILGLAN</sequence>
<name>A0A1M5WR07_9CLOT</name>
<organism evidence="3 4">
    <name type="scientific">Clostridium grantii DSM 8605</name>
    <dbReference type="NCBI Taxonomy" id="1121316"/>
    <lineage>
        <taxon>Bacteria</taxon>
        <taxon>Bacillati</taxon>
        <taxon>Bacillota</taxon>
        <taxon>Clostridia</taxon>
        <taxon>Eubacteriales</taxon>
        <taxon>Clostridiaceae</taxon>
        <taxon>Clostridium</taxon>
    </lineage>
</organism>
<dbReference type="InterPro" id="IPR010095">
    <property type="entry name" value="Cas12f1-like_TNB"/>
</dbReference>
<evidence type="ECO:0000256" key="2">
    <source>
        <dbReference type="SAM" id="Coils"/>
    </source>
</evidence>
<protein>
    <submittedName>
        <fullName evidence="3">Transposase, IS605 OrfB family, central region</fullName>
    </submittedName>
</protein>
<dbReference type="EMBL" id="FQXM01000019">
    <property type="protein sequence ID" value="SHH89987.1"/>
    <property type="molecule type" value="Genomic_DNA"/>
</dbReference>
<accession>A0A1M5WR07</accession>
<reference evidence="3 4" key="1">
    <citation type="submission" date="2016-11" db="EMBL/GenBank/DDBJ databases">
        <authorList>
            <person name="Jaros S."/>
            <person name="Januszkiewicz K."/>
            <person name="Wedrychowicz H."/>
        </authorList>
    </citation>
    <scope>NUCLEOTIDE SEQUENCE [LARGE SCALE GENOMIC DNA]</scope>
    <source>
        <strain evidence="3 4">DSM 8605</strain>
    </source>
</reference>
<dbReference type="AlphaFoldDB" id="A0A1M5WR07"/>
<keyword evidence="1" id="KW-0238">DNA-binding</keyword>
<proteinExistence type="predicted"/>
<keyword evidence="4" id="KW-1185">Reference proteome</keyword>
<dbReference type="STRING" id="1121316.SAMN02745207_03072"/>
<dbReference type="GO" id="GO:0003677">
    <property type="term" value="F:DNA binding"/>
    <property type="evidence" value="ECO:0007669"/>
    <property type="project" value="UniProtKB-KW"/>
</dbReference>